<evidence type="ECO:0000256" key="3">
    <source>
        <dbReference type="RuleBase" id="RU004514"/>
    </source>
</evidence>
<dbReference type="HAMAP" id="MF_02087">
    <property type="entry name" value="PLP_homeostasis"/>
    <property type="match status" value="1"/>
</dbReference>
<gene>
    <name evidence="5" type="ORF">RIF23_03685</name>
</gene>
<keyword evidence="6" id="KW-1185">Reference proteome</keyword>
<dbReference type="InterPro" id="IPR001608">
    <property type="entry name" value="Ala_racemase_N"/>
</dbReference>
<comment type="similarity">
    <text evidence="2 3">Belongs to the pyridoxal phosphate-binding protein YggS/PROSC family.</text>
</comment>
<dbReference type="EMBL" id="JAVLVT010000001">
    <property type="protein sequence ID" value="MDS1269393.1"/>
    <property type="molecule type" value="Genomic_DNA"/>
</dbReference>
<dbReference type="PANTHER" id="PTHR10146">
    <property type="entry name" value="PROLINE SYNTHETASE CO-TRANSCRIBED BACTERIAL HOMOLOG PROTEIN"/>
    <property type="match status" value="1"/>
</dbReference>
<accession>A0ABU2H276</accession>
<feature type="domain" description="Alanine racemase N-terminal" evidence="4">
    <location>
        <begin position="28"/>
        <end position="233"/>
    </location>
</feature>
<comment type="function">
    <text evidence="2">Pyridoxal 5'-phosphate (PLP)-binding protein, which is involved in PLP homeostasis.</text>
</comment>
<evidence type="ECO:0000313" key="5">
    <source>
        <dbReference type="EMBL" id="MDS1269393.1"/>
    </source>
</evidence>
<dbReference type="NCBIfam" id="TIGR00044">
    <property type="entry name" value="YggS family pyridoxal phosphate-dependent enzyme"/>
    <property type="match status" value="1"/>
</dbReference>
<keyword evidence="1 2" id="KW-0663">Pyridoxal phosphate</keyword>
<dbReference type="PIRSF" id="PIRSF004848">
    <property type="entry name" value="YBL036c_PLPDEIII"/>
    <property type="match status" value="1"/>
</dbReference>
<dbReference type="CDD" id="cd00635">
    <property type="entry name" value="PLPDE_III_YBL036c_like"/>
    <property type="match status" value="1"/>
</dbReference>
<dbReference type="RefSeq" id="WP_310910867.1">
    <property type="nucleotide sequence ID" value="NZ_JAVLVT010000001.1"/>
</dbReference>
<name>A0ABU2H276_9ACTN</name>
<protein>
    <recommendedName>
        <fullName evidence="2">Pyridoxal phosphate homeostasis protein</fullName>
        <shortName evidence="2">PLP homeostasis protein</shortName>
    </recommendedName>
</protein>
<evidence type="ECO:0000313" key="6">
    <source>
        <dbReference type="Proteomes" id="UP001250214"/>
    </source>
</evidence>
<dbReference type="InterPro" id="IPR011078">
    <property type="entry name" value="PyrdxlP_homeostasis"/>
</dbReference>
<feature type="modified residue" description="N6-(pyridoxal phosphate)lysine" evidence="2">
    <location>
        <position position="40"/>
    </location>
</feature>
<dbReference type="SUPFAM" id="SSF51419">
    <property type="entry name" value="PLP-binding barrel"/>
    <property type="match status" value="1"/>
</dbReference>
<sequence>MSERLEEIRQNLADVHTRIATACSRAGRSAAEVTLVAVTKTRPADDVRALAQLGVGDIGENRDQEAAAKAAECADLDVRWHFVGQLQTRKARSVARYAYMVHSVDRPRLIGALGRGARDAHRTVRCLVQVNLDPPGISGELATRGGVPPTEAVKLADKVVEEEGLELAGVMAVASRQGDPEAGFAVLADAAAAVRERYPQADVVSAGMSGDLELAVAHGATHLRIGAALLGDRAPIVG</sequence>
<organism evidence="5 6">
    <name type="scientific">Lipingzhangella rawalii</name>
    <dbReference type="NCBI Taxonomy" id="2055835"/>
    <lineage>
        <taxon>Bacteria</taxon>
        <taxon>Bacillati</taxon>
        <taxon>Actinomycetota</taxon>
        <taxon>Actinomycetes</taxon>
        <taxon>Streptosporangiales</taxon>
        <taxon>Nocardiopsidaceae</taxon>
        <taxon>Lipingzhangella</taxon>
    </lineage>
</organism>
<dbReference type="Proteomes" id="UP001250214">
    <property type="component" value="Unassembled WGS sequence"/>
</dbReference>
<evidence type="ECO:0000256" key="1">
    <source>
        <dbReference type="ARBA" id="ARBA00022898"/>
    </source>
</evidence>
<evidence type="ECO:0000256" key="2">
    <source>
        <dbReference type="HAMAP-Rule" id="MF_02087"/>
    </source>
</evidence>
<comment type="caution">
    <text evidence="5">The sequence shown here is derived from an EMBL/GenBank/DDBJ whole genome shotgun (WGS) entry which is preliminary data.</text>
</comment>
<dbReference type="InterPro" id="IPR029066">
    <property type="entry name" value="PLP-binding_barrel"/>
</dbReference>
<dbReference type="PANTHER" id="PTHR10146:SF14">
    <property type="entry name" value="PYRIDOXAL PHOSPHATE HOMEOSTASIS PROTEIN"/>
    <property type="match status" value="1"/>
</dbReference>
<dbReference type="PROSITE" id="PS01211">
    <property type="entry name" value="UPF0001"/>
    <property type="match status" value="1"/>
</dbReference>
<reference evidence="6" key="1">
    <citation type="submission" date="2023-07" db="EMBL/GenBank/DDBJ databases">
        <title>Novel species in the genus Lipingzhangella isolated from Sambhar Salt Lake.</title>
        <authorList>
            <person name="Jiya N."/>
            <person name="Kajale S."/>
            <person name="Sharma A."/>
        </authorList>
    </citation>
    <scope>NUCLEOTIDE SEQUENCE [LARGE SCALE GENOMIC DNA]</scope>
    <source>
        <strain evidence="6">LS1_29</strain>
    </source>
</reference>
<dbReference type="Gene3D" id="3.20.20.10">
    <property type="entry name" value="Alanine racemase"/>
    <property type="match status" value="1"/>
</dbReference>
<evidence type="ECO:0000259" key="4">
    <source>
        <dbReference type="Pfam" id="PF01168"/>
    </source>
</evidence>
<proteinExistence type="inferred from homology"/>
<dbReference type="Pfam" id="PF01168">
    <property type="entry name" value="Ala_racemase_N"/>
    <property type="match status" value="1"/>
</dbReference>